<protein>
    <submittedName>
        <fullName evidence="1">UPF0175 family protein</fullName>
    </submittedName>
</protein>
<dbReference type="Proteomes" id="UP000697998">
    <property type="component" value="Unassembled WGS sequence"/>
</dbReference>
<organism evidence="1 2">
    <name type="scientific">Candidatus Accumulibacter proximus</name>
    <dbReference type="NCBI Taxonomy" id="2954385"/>
    <lineage>
        <taxon>Bacteria</taxon>
        <taxon>Pseudomonadati</taxon>
        <taxon>Pseudomonadota</taxon>
        <taxon>Betaproteobacteria</taxon>
        <taxon>Candidatus Accumulibacter</taxon>
    </lineage>
</organism>
<evidence type="ECO:0000313" key="1">
    <source>
        <dbReference type="EMBL" id="MBK7673494.1"/>
    </source>
</evidence>
<accession>A0A935UFB8</accession>
<dbReference type="EMBL" id="JADJMH010000001">
    <property type="protein sequence ID" value="MBK7673494.1"/>
    <property type="molecule type" value="Genomic_DNA"/>
</dbReference>
<dbReference type="Pfam" id="PF11848">
    <property type="entry name" value="DUF3368"/>
    <property type="match status" value="1"/>
</dbReference>
<reference evidence="1 2" key="1">
    <citation type="submission" date="2020-10" db="EMBL/GenBank/DDBJ databases">
        <title>Connecting structure to function with the recovery of over 1000 high-quality activated sludge metagenome-assembled genomes encoding full-length rRNA genes using long-read sequencing.</title>
        <authorList>
            <person name="Singleton C.M."/>
            <person name="Petriglieri F."/>
            <person name="Kristensen J.M."/>
            <person name="Kirkegaard R.H."/>
            <person name="Michaelsen T.Y."/>
            <person name="Andersen M.H."/>
            <person name="Karst S.M."/>
            <person name="Dueholm M.S."/>
            <person name="Nielsen P.H."/>
            <person name="Albertsen M."/>
        </authorList>
    </citation>
    <scope>NUCLEOTIDE SEQUENCE [LARGE SCALE GENOMIC DNA]</scope>
    <source>
        <strain evidence="1">EsbW_18-Q3-R4-48_BATAC.285</strain>
    </source>
</reference>
<comment type="caution">
    <text evidence="1">The sequence shown here is derived from an EMBL/GenBank/DDBJ whole genome shotgun (WGS) entry which is preliminary data.</text>
</comment>
<evidence type="ECO:0000313" key="2">
    <source>
        <dbReference type="Proteomes" id="UP000697998"/>
    </source>
</evidence>
<dbReference type="InterPro" id="IPR021799">
    <property type="entry name" value="PIN-like_prokaryotic"/>
</dbReference>
<dbReference type="AlphaFoldDB" id="A0A935UFB8"/>
<dbReference type="InterPro" id="IPR005368">
    <property type="entry name" value="UPF0175"/>
</dbReference>
<dbReference type="Pfam" id="PF03683">
    <property type="entry name" value="UPF0175"/>
    <property type="match status" value="1"/>
</dbReference>
<sequence length="137" mass="14887">MQSTIEIECPREILLGLHLDADQFAELVKEEAAMALFREGRLSSGMAANWLGIPRAHFLLKAMQTGGANLLEDNDDDFLRDFLAVIVFSNTTPFIALASIGQLHLLPQLFGTVHVAESVIGECADGGRLDNPQNLAP</sequence>
<proteinExistence type="predicted"/>
<gene>
    <name evidence="1" type="ORF">IPJ27_01270</name>
</gene>
<name>A0A935UFB8_9PROT</name>